<organism evidence="8 9">
    <name type="scientific">Rhodococcoides kroppenstedtii</name>
    <dbReference type="NCBI Taxonomy" id="293050"/>
    <lineage>
        <taxon>Bacteria</taxon>
        <taxon>Bacillati</taxon>
        <taxon>Actinomycetota</taxon>
        <taxon>Actinomycetes</taxon>
        <taxon>Mycobacteriales</taxon>
        <taxon>Nocardiaceae</taxon>
        <taxon>Rhodococcoides</taxon>
    </lineage>
</organism>
<dbReference type="SUPFAM" id="SSF90123">
    <property type="entry name" value="ABC transporter transmembrane region"/>
    <property type="match status" value="1"/>
</dbReference>
<dbReference type="Proteomes" id="UP000182054">
    <property type="component" value="Unassembled WGS sequence"/>
</dbReference>
<feature type="transmembrane region" description="Helical" evidence="5">
    <location>
        <begin position="133"/>
        <end position="154"/>
    </location>
</feature>
<dbReference type="PROSITE" id="PS50893">
    <property type="entry name" value="ABC_TRANSPORTER_2"/>
    <property type="match status" value="1"/>
</dbReference>
<dbReference type="EMBL" id="FOJN01000001">
    <property type="protein sequence ID" value="SFA39972.1"/>
    <property type="molecule type" value="Genomic_DNA"/>
</dbReference>
<feature type="domain" description="ABC transmembrane type-1" evidence="7">
    <location>
        <begin position="21"/>
        <end position="295"/>
    </location>
</feature>
<dbReference type="GeneID" id="85484457"/>
<gene>
    <name evidence="8" type="ORF">SAMN05444374_101400</name>
</gene>
<dbReference type="RefSeq" id="WP_068365983.1">
    <property type="nucleotide sequence ID" value="NZ_FOJN01000001.1"/>
</dbReference>
<accession>A0A1I0SKH7</accession>
<evidence type="ECO:0000256" key="3">
    <source>
        <dbReference type="ARBA" id="ARBA00022989"/>
    </source>
</evidence>
<sequence length="572" mass="59003">MAISGGGVLRRALVRHRARMVGSSLLFCLHQFCETMVPVAIGIIVSRAVETGDVTAMLLSLVGLAALFVVLSFAYRIGARIIVVAIEREAHLLRVEVARTVLDPRGIDTELSAGELLTVGTSDAEKTSWILDVVARSASATTALVVTAVALLVVDVPLGLAVVIGTPLLLLVLQWCAPVLTRAATASQTEIARVSGLATDLVGGVRPLRGIGGEGAAARRYAEASRRALDATLRLARGNSAYLGLSATVGSLLAAGVAGGAGYLALTGRLTLGELVTVVGLAQFLVEPLSSLSRLPGVTAVVRGSADRVATVLGAPPLVEGAVPDPDAAATDARPSVRAPRLDLHAVAHGSLRGIDLDVAPGETVGVVAYRPADAESLVSVLSGQVPLDPSAGRVGVGGTDVRELPLTEVRRTVLVEPHAADLFAGTVRTNIVTRAADEARLDAAVTASAVTDLIDLHEAGLDHPVTDRGASLSGGQRQRVALARALAADPPLLVLHDPTTAVDSVTEHAIADGIRTLRAGPDRATVVVSTSPALLAVTDRVVVIDDGRVVARGTHRSLSTTDPTYRERVLR</sequence>
<protein>
    <submittedName>
        <fullName evidence="8">Putative ABC transport system ATP-binding protein</fullName>
    </submittedName>
</protein>
<reference evidence="8 9" key="1">
    <citation type="submission" date="2016-10" db="EMBL/GenBank/DDBJ databases">
        <authorList>
            <person name="de Groot N.N."/>
        </authorList>
    </citation>
    <scope>NUCLEOTIDE SEQUENCE [LARGE SCALE GENOMIC DNA]</scope>
    <source>
        <strain evidence="8 9">DSM 44908</strain>
    </source>
</reference>
<keyword evidence="8" id="KW-0067">ATP-binding</keyword>
<dbReference type="GO" id="GO:0005524">
    <property type="term" value="F:ATP binding"/>
    <property type="evidence" value="ECO:0007669"/>
    <property type="project" value="UniProtKB-KW"/>
</dbReference>
<dbReference type="InterPro" id="IPR039421">
    <property type="entry name" value="Type_1_exporter"/>
</dbReference>
<dbReference type="InterPro" id="IPR003439">
    <property type="entry name" value="ABC_transporter-like_ATP-bd"/>
</dbReference>
<evidence type="ECO:0000256" key="2">
    <source>
        <dbReference type="ARBA" id="ARBA00022692"/>
    </source>
</evidence>
<dbReference type="Gene3D" id="3.40.50.300">
    <property type="entry name" value="P-loop containing nucleotide triphosphate hydrolases"/>
    <property type="match status" value="1"/>
</dbReference>
<dbReference type="GO" id="GO:0016887">
    <property type="term" value="F:ATP hydrolysis activity"/>
    <property type="evidence" value="ECO:0007669"/>
    <property type="project" value="InterPro"/>
</dbReference>
<evidence type="ECO:0000259" key="6">
    <source>
        <dbReference type="PROSITE" id="PS50893"/>
    </source>
</evidence>
<evidence type="ECO:0000256" key="4">
    <source>
        <dbReference type="ARBA" id="ARBA00023136"/>
    </source>
</evidence>
<feature type="domain" description="ABC transporter" evidence="6">
    <location>
        <begin position="337"/>
        <end position="572"/>
    </location>
</feature>
<feature type="transmembrane region" description="Helical" evidence="5">
    <location>
        <begin position="57"/>
        <end position="78"/>
    </location>
</feature>
<dbReference type="GO" id="GO:0015421">
    <property type="term" value="F:ABC-type oligopeptide transporter activity"/>
    <property type="evidence" value="ECO:0007669"/>
    <property type="project" value="TreeGrafter"/>
</dbReference>
<dbReference type="CDD" id="cd07346">
    <property type="entry name" value="ABC_6TM_exporters"/>
    <property type="match status" value="1"/>
</dbReference>
<dbReference type="InterPro" id="IPR027417">
    <property type="entry name" value="P-loop_NTPase"/>
</dbReference>
<dbReference type="SUPFAM" id="SSF52540">
    <property type="entry name" value="P-loop containing nucleoside triphosphate hydrolases"/>
    <property type="match status" value="1"/>
</dbReference>
<evidence type="ECO:0000256" key="1">
    <source>
        <dbReference type="ARBA" id="ARBA00004651"/>
    </source>
</evidence>
<dbReference type="PROSITE" id="PS50929">
    <property type="entry name" value="ABC_TM1F"/>
    <property type="match status" value="1"/>
</dbReference>
<keyword evidence="3 5" id="KW-1133">Transmembrane helix</keyword>
<keyword evidence="4 5" id="KW-0472">Membrane</keyword>
<dbReference type="InterPro" id="IPR011527">
    <property type="entry name" value="ABC1_TM_dom"/>
</dbReference>
<evidence type="ECO:0000256" key="5">
    <source>
        <dbReference type="SAM" id="Phobius"/>
    </source>
</evidence>
<dbReference type="Gene3D" id="1.20.1560.10">
    <property type="entry name" value="ABC transporter type 1, transmembrane domain"/>
    <property type="match status" value="1"/>
</dbReference>
<dbReference type="AlphaFoldDB" id="A0A1I0SKH7"/>
<dbReference type="Pfam" id="PF00664">
    <property type="entry name" value="ABC_membrane"/>
    <property type="match status" value="1"/>
</dbReference>
<comment type="subcellular location">
    <subcellularLocation>
        <location evidence="1">Cell membrane</location>
        <topology evidence="1">Multi-pass membrane protein</topology>
    </subcellularLocation>
</comment>
<dbReference type="InterPro" id="IPR017871">
    <property type="entry name" value="ABC_transporter-like_CS"/>
</dbReference>
<evidence type="ECO:0000259" key="7">
    <source>
        <dbReference type="PROSITE" id="PS50929"/>
    </source>
</evidence>
<evidence type="ECO:0000313" key="8">
    <source>
        <dbReference type="EMBL" id="SFA39972.1"/>
    </source>
</evidence>
<keyword evidence="2 5" id="KW-0812">Transmembrane</keyword>
<dbReference type="PANTHER" id="PTHR43394:SF1">
    <property type="entry name" value="ATP-BINDING CASSETTE SUB-FAMILY B MEMBER 10, MITOCHONDRIAL"/>
    <property type="match status" value="1"/>
</dbReference>
<dbReference type="GO" id="GO:0005886">
    <property type="term" value="C:plasma membrane"/>
    <property type="evidence" value="ECO:0007669"/>
    <property type="project" value="UniProtKB-SubCell"/>
</dbReference>
<feature type="transmembrane region" description="Helical" evidence="5">
    <location>
        <begin position="242"/>
        <end position="266"/>
    </location>
</feature>
<proteinExistence type="predicted"/>
<name>A0A1I0SKH7_9NOCA</name>
<dbReference type="PROSITE" id="PS00211">
    <property type="entry name" value="ABC_TRANSPORTER_1"/>
    <property type="match status" value="1"/>
</dbReference>
<dbReference type="PANTHER" id="PTHR43394">
    <property type="entry name" value="ATP-DEPENDENT PERMEASE MDL1, MITOCHONDRIAL"/>
    <property type="match status" value="1"/>
</dbReference>
<feature type="transmembrane region" description="Helical" evidence="5">
    <location>
        <begin position="160"/>
        <end position="180"/>
    </location>
</feature>
<feature type="transmembrane region" description="Helical" evidence="5">
    <location>
        <begin position="21"/>
        <end position="45"/>
    </location>
</feature>
<dbReference type="Pfam" id="PF00005">
    <property type="entry name" value="ABC_tran"/>
    <property type="match status" value="1"/>
</dbReference>
<dbReference type="InterPro" id="IPR036640">
    <property type="entry name" value="ABC1_TM_sf"/>
</dbReference>
<keyword evidence="8" id="KW-0547">Nucleotide-binding</keyword>
<evidence type="ECO:0000313" key="9">
    <source>
        <dbReference type="Proteomes" id="UP000182054"/>
    </source>
</evidence>